<keyword evidence="3 12" id="KW-0378">Hydrolase</keyword>
<dbReference type="PIRSF" id="PIRSF036936">
    <property type="entry name" value="IGPS_HisHF"/>
    <property type="match status" value="1"/>
</dbReference>
<dbReference type="GO" id="GO:0000105">
    <property type="term" value="P:L-histidine biosynthetic process"/>
    <property type="evidence" value="ECO:0007669"/>
    <property type="project" value="UniProtKB-UniRule"/>
</dbReference>
<dbReference type="InterPro" id="IPR050064">
    <property type="entry name" value="IGPS_HisA/HisF"/>
</dbReference>
<evidence type="ECO:0000256" key="1">
    <source>
        <dbReference type="ARBA" id="ARBA00005091"/>
    </source>
</evidence>
<feature type="binding site" evidence="14">
    <location>
        <position position="470"/>
    </location>
    <ligand>
        <name>substrate</name>
    </ligand>
</feature>
<evidence type="ECO:0000256" key="5">
    <source>
        <dbReference type="ARBA" id="ARBA00023102"/>
    </source>
</evidence>
<keyword evidence="5 12" id="KW-0368">Histidine biosynthesis</keyword>
<evidence type="ECO:0000256" key="9">
    <source>
        <dbReference type="ARBA" id="ARBA00049534"/>
    </source>
</evidence>
<comment type="catalytic activity">
    <reaction evidence="9 12">
        <text>L-glutamine + H2O = L-glutamate + NH4(+)</text>
        <dbReference type="Rhea" id="RHEA:15889"/>
        <dbReference type="ChEBI" id="CHEBI:15377"/>
        <dbReference type="ChEBI" id="CHEBI:28938"/>
        <dbReference type="ChEBI" id="CHEBI:29985"/>
        <dbReference type="ChEBI" id="CHEBI:58359"/>
        <dbReference type="EC" id="3.5.1.2"/>
    </reaction>
</comment>
<comment type="function">
    <text evidence="10 12">IGPS catalyzes the conversion of PRFAR and glutamine to IGP, AICAR and glutamate. The glutaminase domain produces the ammonia necessary for the cyclase domain to produce IGP and AICAR from PRFAR. The ammonia is channeled to the active site of the cyclase domain.</text>
</comment>
<comment type="similarity">
    <text evidence="15">Belongs to the HisA/HisF family.</text>
</comment>
<evidence type="ECO:0000256" key="12">
    <source>
        <dbReference type="PIRNR" id="PIRNR036936"/>
    </source>
</evidence>
<feature type="active site" evidence="13">
    <location>
        <position position="247"/>
    </location>
</feature>
<comment type="subcellular location">
    <subcellularLocation>
        <location evidence="12">Plastid</location>
        <location evidence="12">Chloroplast</location>
    </subcellularLocation>
</comment>
<keyword evidence="7 12" id="KW-0511">Multifunctional enzyme</keyword>
<dbReference type="AlphaFoldDB" id="A0AAW1S014"/>
<keyword evidence="12" id="KW-0934">Plastid</keyword>
<dbReference type="PROSITE" id="PS51274">
    <property type="entry name" value="GATASE_COBBQ"/>
    <property type="match status" value="1"/>
</dbReference>
<dbReference type="InterPro" id="IPR013785">
    <property type="entry name" value="Aldolase_TIM"/>
</dbReference>
<dbReference type="Pfam" id="PF00977">
    <property type="entry name" value="His_biosynth"/>
    <property type="match status" value="1"/>
</dbReference>
<evidence type="ECO:0000256" key="14">
    <source>
        <dbReference type="PIRSR" id="PIRSR036936-2"/>
    </source>
</evidence>
<feature type="region of interest" description="PRFAR binding" evidence="14">
    <location>
        <begin position="524"/>
        <end position="525"/>
    </location>
</feature>
<dbReference type="GO" id="GO:0016829">
    <property type="term" value="F:lyase activity"/>
    <property type="evidence" value="ECO:0007669"/>
    <property type="project" value="UniProtKB-KW"/>
</dbReference>
<dbReference type="SUPFAM" id="SSF52317">
    <property type="entry name" value="Class I glutamine amidotransferase-like"/>
    <property type="match status" value="1"/>
</dbReference>
<feature type="region of interest" description="PRFAR binding" evidence="14">
    <location>
        <begin position="403"/>
        <end position="405"/>
    </location>
</feature>
<dbReference type="Pfam" id="PF00117">
    <property type="entry name" value="GATase"/>
    <property type="match status" value="1"/>
</dbReference>
<evidence type="ECO:0000256" key="8">
    <source>
        <dbReference type="ARBA" id="ARBA00047838"/>
    </source>
</evidence>
<dbReference type="NCBIfam" id="TIGR01855">
    <property type="entry name" value="IMP_synth_hisH"/>
    <property type="match status" value="1"/>
</dbReference>
<dbReference type="EMBL" id="JALJOU010000015">
    <property type="protein sequence ID" value="KAK9839700.1"/>
    <property type="molecule type" value="Genomic_DNA"/>
</dbReference>
<evidence type="ECO:0000313" key="17">
    <source>
        <dbReference type="EMBL" id="KAK9839700.1"/>
    </source>
</evidence>
<comment type="pathway">
    <text evidence="1 12">Amino-acid biosynthesis; L-histidine biosynthesis; L-histidine from 5-phospho-alpha-D-ribose 1-diphosphate: step 5/9.</text>
</comment>
<organism evidence="17 18">
    <name type="scientific">Elliptochloris bilobata</name>
    <dbReference type="NCBI Taxonomy" id="381761"/>
    <lineage>
        <taxon>Eukaryota</taxon>
        <taxon>Viridiplantae</taxon>
        <taxon>Chlorophyta</taxon>
        <taxon>core chlorophytes</taxon>
        <taxon>Trebouxiophyceae</taxon>
        <taxon>Trebouxiophyceae incertae sedis</taxon>
        <taxon>Elliptochloris clade</taxon>
        <taxon>Elliptochloris</taxon>
    </lineage>
</organism>
<dbReference type="PANTHER" id="PTHR21235:SF2">
    <property type="entry name" value="IMIDAZOLE GLYCEROL PHOSPHATE SYNTHASE HISHF"/>
    <property type="match status" value="1"/>
</dbReference>
<evidence type="ECO:0000256" key="7">
    <source>
        <dbReference type="ARBA" id="ARBA00023268"/>
    </source>
</evidence>
<evidence type="ECO:0000256" key="6">
    <source>
        <dbReference type="ARBA" id="ARBA00023239"/>
    </source>
</evidence>
<gene>
    <name evidence="17" type="ORF">WJX81_007064</name>
</gene>
<dbReference type="InterPro" id="IPR010139">
    <property type="entry name" value="Imidazole-glycPsynth_HisH"/>
</dbReference>
<reference evidence="17 18" key="1">
    <citation type="journal article" date="2024" name="Nat. Commun.">
        <title>Phylogenomics reveals the evolutionary origins of lichenization in chlorophyte algae.</title>
        <authorList>
            <person name="Puginier C."/>
            <person name="Libourel C."/>
            <person name="Otte J."/>
            <person name="Skaloud P."/>
            <person name="Haon M."/>
            <person name="Grisel S."/>
            <person name="Petersen M."/>
            <person name="Berrin J.G."/>
            <person name="Delaux P.M."/>
            <person name="Dal Grande F."/>
            <person name="Keller J."/>
        </authorList>
    </citation>
    <scope>NUCLEOTIDE SEQUENCE [LARGE SCALE GENOMIC DNA]</scope>
    <source>
        <strain evidence="17 18">SAG 245.80</strain>
    </source>
</reference>
<dbReference type="Gene3D" id="3.40.50.880">
    <property type="match status" value="1"/>
</dbReference>
<dbReference type="InterPro" id="IPR004651">
    <property type="entry name" value="HisF"/>
</dbReference>
<feature type="region of interest" description="PRFAR binding" evidence="14">
    <location>
        <begin position="366"/>
        <end position="367"/>
    </location>
</feature>
<name>A0AAW1S014_9CHLO</name>
<dbReference type="SUPFAM" id="SSF51366">
    <property type="entry name" value="Ribulose-phoshate binding barrel"/>
    <property type="match status" value="1"/>
</dbReference>
<feature type="region of interest" description="PRFAR binding" evidence="14">
    <location>
        <begin position="475"/>
        <end position="476"/>
    </location>
</feature>
<evidence type="ECO:0000259" key="16">
    <source>
        <dbReference type="Pfam" id="PF00117"/>
    </source>
</evidence>
<comment type="similarity">
    <text evidence="11 12">In the C-terminal section; belongs to the HisA/HisF family.</text>
</comment>
<keyword evidence="18" id="KW-1185">Reference proteome</keyword>
<dbReference type="FunFam" id="3.20.20.70:FF:000094">
    <property type="entry name" value="Imidazole glycerol phosphate synthase hisHF"/>
    <property type="match status" value="1"/>
</dbReference>
<dbReference type="InterPro" id="IPR017926">
    <property type="entry name" value="GATASE"/>
</dbReference>
<dbReference type="PROSITE" id="PS51273">
    <property type="entry name" value="GATASE_TYPE_1"/>
    <property type="match status" value="1"/>
</dbReference>
<keyword evidence="12" id="KW-0150">Chloroplast</keyword>
<dbReference type="GO" id="GO:0009507">
    <property type="term" value="C:chloroplast"/>
    <property type="evidence" value="ECO:0007669"/>
    <property type="project" value="UniProtKB-SubCell"/>
</dbReference>
<evidence type="ECO:0000256" key="2">
    <source>
        <dbReference type="ARBA" id="ARBA00022605"/>
    </source>
</evidence>
<dbReference type="Gene3D" id="3.20.20.70">
    <property type="entry name" value="Aldolase class I"/>
    <property type="match status" value="1"/>
</dbReference>
<evidence type="ECO:0000256" key="10">
    <source>
        <dbReference type="ARBA" id="ARBA00055946"/>
    </source>
</evidence>
<dbReference type="GO" id="GO:0004359">
    <property type="term" value="F:glutaminase activity"/>
    <property type="evidence" value="ECO:0007669"/>
    <property type="project" value="UniProtKB-EC"/>
</dbReference>
<feature type="binding site" evidence="14">
    <location>
        <position position="334"/>
    </location>
    <ligand>
        <name>substrate</name>
    </ligand>
</feature>
<accession>A0AAW1S014</accession>
<dbReference type="HAMAP" id="MF_00278">
    <property type="entry name" value="HisH"/>
    <property type="match status" value="1"/>
</dbReference>
<dbReference type="CDD" id="cd01748">
    <property type="entry name" value="GATase1_IGP_Synthase"/>
    <property type="match status" value="1"/>
</dbReference>
<feature type="active site" evidence="13">
    <location>
        <position position="405"/>
    </location>
</feature>
<feature type="active site" description="For GATase activity" evidence="13">
    <location>
        <position position="94"/>
    </location>
</feature>
<dbReference type="Proteomes" id="UP001445335">
    <property type="component" value="Unassembled WGS sequence"/>
</dbReference>
<evidence type="ECO:0000256" key="11">
    <source>
        <dbReference type="ARBA" id="ARBA00061106"/>
    </source>
</evidence>
<feature type="region of interest" description="PRFAR binding" evidence="14">
    <location>
        <begin position="501"/>
        <end position="502"/>
    </location>
</feature>
<comment type="catalytic activity">
    <reaction evidence="8 12">
        <text>5-[(5-phospho-1-deoxy-D-ribulos-1-ylimino)methylamino]-1-(5-phospho-beta-D-ribosyl)imidazole-4-carboxamide + L-glutamine = D-erythro-1-(imidazol-4-yl)glycerol 3-phosphate + 5-amino-1-(5-phospho-beta-D-ribosyl)imidazole-4-carboxamide + L-glutamate + H(+)</text>
        <dbReference type="Rhea" id="RHEA:24793"/>
        <dbReference type="ChEBI" id="CHEBI:15378"/>
        <dbReference type="ChEBI" id="CHEBI:29985"/>
        <dbReference type="ChEBI" id="CHEBI:58278"/>
        <dbReference type="ChEBI" id="CHEBI:58359"/>
        <dbReference type="ChEBI" id="CHEBI:58475"/>
        <dbReference type="ChEBI" id="CHEBI:58525"/>
        <dbReference type="EC" id="4.3.2.10"/>
    </reaction>
</comment>
<sequence>MGSFLLKAEGEESLGKVTLLDYGAGNVRSVRNAIRRLGYALKEVQRPEDILAADRIVFPGVGAFEQAMGVLARRGYIEPLKEYIQAGRPFLGICLGLQLLFEGSEENGGVEGLGLVPGRVTAFDPAAGLPVPHIGWNDLLQKKASRLLQPVGEQRVYFVHTYRAVPDAANADWVLATSEYGGEFVSALKCGEVHATQFHPEKSGAAGLDILRAFLDASEADLALEPALPSSNGHARGLAKRVIACLDVRANDAGDLVVTKGDQYDVRETVGGKEVRNLGAPVELAQRYFAEGADEVTFLNITGFRDFPLSDLPMLEVLRRASEGIFVPLTVGGGIRGFTDGQGVRHSALDVAAEYFRSGADKVSIGTEAVDAAEAYLRTGERTGESAIEQISWAYGAQAVVVSIDPRRVFVADPADTPHPTVATAAFGPHGEAYCWWQCTVRGGREGRDIDAVELARAVEALGAGEILLNCIDTDGQNSGFDTELVAAVAGAVSIPVIASSGAGRPEHFSEVFARTRASAALAAGIFHRREVPIGAVKAHMAAAGIPTRM</sequence>
<evidence type="ECO:0000256" key="15">
    <source>
        <dbReference type="RuleBase" id="RU003657"/>
    </source>
</evidence>
<keyword evidence="4 12" id="KW-0315">Glutamine amidotransferase</keyword>
<feature type="binding site" description="covalent" evidence="14">
    <location>
        <position position="94"/>
    </location>
    <ligand>
        <name>L-glutamine</name>
        <dbReference type="ChEBI" id="CHEBI:58359"/>
    </ligand>
</feature>
<comment type="caution">
    <text evidence="17">The sequence shown here is derived from an EMBL/GenBank/DDBJ whole genome shotgun (WGS) entry which is preliminary data.</text>
</comment>
<feature type="active site" description="For GATase activity" evidence="13">
    <location>
        <position position="199"/>
    </location>
</feature>
<dbReference type="GO" id="GO:0000107">
    <property type="term" value="F:imidazoleglycerol-phosphate synthase activity"/>
    <property type="evidence" value="ECO:0007669"/>
    <property type="project" value="UniProtKB-UniRule"/>
</dbReference>
<keyword evidence="6 12" id="KW-0456">Lyase</keyword>
<dbReference type="NCBIfam" id="TIGR00735">
    <property type="entry name" value="hisF"/>
    <property type="match status" value="1"/>
</dbReference>
<evidence type="ECO:0000313" key="18">
    <source>
        <dbReference type="Proteomes" id="UP001445335"/>
    </source>
</evidence>
<dbReference type="InterPro" id="IPR029062">
    <property type="entry name" value="Class_I_gatase-like"/>
</dbReference>
<dbReference type="PANTHER" id="PTHR21235">
    <property type="entry name" value="IMIDAZOLE GLYCEROL PHOSPHATE SYNTHASE SUBUNIT HISF/H IGP SYNTHASE SUBUNIT HISF/H"/>
    <property type="match status" value="1"/>
</dbReference>
<dbReference type="EC" id="3.5.1.2" evidence="12"/>
<feature type="active site" description="For GATase activity" evidence="13">
    <location>
        <position position="201"/>
    </location>
</feature>
<dbReference type="InterPro" id="IPR006062">
    <property type="entry name" value="His_biosynth"/>
</dbReference>
<evidence type="ECO:0000256" key="3">
    <source>
        <dbReference type="ARBA" id="ARBA00022801"/>
    </source>
</evidence>
<evidence type="ECO:0000256" key="13">
    <source>
        <dbReference type="PIRSR" id="PIRSR036936-1"/>
    </source>
</evidence>
<protein>
    <recommendedName>
        <fullName evidence="12">Imidazole glycerol phosphate synthase hisHF</fullName>
    </recommendedName>
    <domain>
        <recommendedName>
            <fullName evidence="12">Glutaminase</fullName>
            <ecNumber evidence="12">3.5.1.2</ecNumber>
        </recommendedName>
    </domain>
    <domain>
        <recommendedName>
            <fullName evidence="12">Cyclase</fullName>
        </recommendedName>
    </domain>
</protein>
<dbReference type="InterPro" id="IPR014640">
    <property type="entry name" value="IGPS_HisHF"/>
</dbReference>
<keyword evidence="2 12" id="KW-0028">Amino-acid biosynthesis</keyword>
<proteinExistence type="inferred from homology"/>
<dbReference type="InterPro" id="IPR011060">
    <property type="entry name" value="RibuloseP-bd_barrel"/>
</dbReference>
<dbReference type="CDD" id="cd04731">
    <property type="entry name" value="HisF"/>
    <property type="match status" value="1"/>
</dbReference>
<evidence type="ECO:0000256" key="4">
    <source>
        <dbReference type="ARBA" id="ARBA00022962"/>
    </source>
</evidence>
<feature type="domain" description="Glutamine amidotransferase" evidence="16">
    <location>
        <begin position="19"/>
        <end position="214"/>
    </location>
</feature>